<gene>
    <name evidence="2" type="ORF">A11S_779</name>
</gene>
<dbReference type="Proteomes" id="UP000011932">
    <property type="component" value="Chromosome"/>
</dbReference>
<organism evidence="2 3">
    <name type="scientific">Micavibrio aeruginosavorus EPB</name>
    <dbReference type="NCBI Taxonomy" id="349215"/>
    <lineage>
        <taxon>Bacteria</taxon>
        <taxon>Pseudomonadati</taxon>
        <taxon>Bdellovibrionota</taxon>
        <taxon>Bdellovibrionia</taxon>
        <taxon>Bdellovibrionales</taxon>
        <taxon>Pseudobdellovibrionaceae</taxon>
        <taxon>Micavibrio</taxon>
    </lineage>
</organism>
<dbReference type="RefSeq" id="WP_015467152.1">
    <property type="nucleotide sequence ID" value="NC_020812.1"/>
</dbReference>
<dbReference type="EMBL" id="CP003538">
    <property type="protein sequence ID" value="AGH97602.1"/>
    <property type="molecule type" value="Genomic_DNA"/>
</dbReference>
<dbReference type="AlphaFoldDB" id="M4VE15"/>
<evidence type="ECO:0000313" key="2">
    <source>
        <dbReference type="EMBL" id="AGH97602.1"/>
    </source>
</evidence>
<dbReference type="STRING" id="349215.A11S_779"/>
<accession>M4VE15</accession>
<sequence length="156" mass="17266">MTHTPNPKIKMAFNLVAGALMLTALGIAGSGFISAQNTLSDEHDRLKAMTQDDIRAHYQKRCVSRETERQLEWYYSDKETVEAPVKIWVDPQDPLLAKCAQDTWERQKAGHGTVLAVTRICGLLGLFAALAGAGALVHTSYKKKREAVRNDMNGPQ</sequence>
<proteinExistence type="predicted"/>
<name>M4VE15_9BACT</name>
<keyword evidence="1" id="KW-0812">Transmembrane</keyword>
<dbReference type="HOGENOM" id="CLU_1873033_0_0_5"/>
<evidence type="ECO:0008006" key="4">
    <source>
        <dbReference type="Google" id="ProtNLM"/>
    </source>
</evidence>
<feature type="transmembrane region" description="Helical" evidence="1">
    <location>
        <begin position="114"/>
        <end position="137"/>
    </location>
</feature>
<evidence type="ECO:0000256" key="1">
    <source>
        <dbReference type="SAM" id="Phobius"/>
    </source>
</evidence>
<reference evidence="2 3" key="1">
    <citation type="journal article" date="2013" name="ISME J.">
        <title>By their genes ye shall know them: genomic signatures of predatory bacteria.</title>
        <authorList>
            <person name="Pasternak Z."/>
            <person name="Pietrokovski S."/>
            <person name="Rotem O."/>
            <person name="Gophna U."/>
            <person name="Lurie-Weinberger M.N."/>
            <person name="Jurkevitch E."/>
        </authorList>
    </citation>
    <scope>NUCLEOTIDE SEQUENCE [LARGE SCALE GENOMIC DNA]</scope>
    <source>
        <strain evidence="2">EPB</strain>
    </source>
</reference>
<evidence type="ECO:0000313" key="3">
    <source>
        <dbReference type="Proteomes" id="UP000011932"/>
    </source>
</evidence>
<dbReference type="KEGG" id="man:A11S_779"/>
<keyword evidence="1" id="KW-0472">Membrane</keyword>
<keyword evidence="1" id="KW-1133">Transmembrane helix</keyword>
<protein>
    <recommendedName>
        <fullName evidence="4">Transmembrane protein</fullName>
    </recommendedName>
</protein>